<keyword evidence="6" id="KW-0819">tRNA processing</keyword>
<dbReference type="GO" id="GO:0005739">
    <property type="term" value="C:mitochondrion"/>
    <property type="evidence" value="ECO:0007669"/>
    <property type="project" value="TreeGrafter"/>
</dbReference>
<dbReference type="InterPro" id="IPR046885">
    <property type="entry name" value="MnmA-like_C"/>
</dbReference>
<dbReference type="GO" id="GO:0005524">
    <property type="term" value="F:ATP binding"/>
    <property type="evidence" value="ECO:0007669"/>
    <property type="project" value="UniProtKB-KW"/>
</dbReference>
<dbReference type="SUPFAM" id="SSF52402">
    <property type="entry name" value="Adenine nucleotide alpha hydrolases-like"/>
    <property type="match status" value="1"/>
</dbReference>
<evidence type="ECO:0000256" key="10">
    <source>
        <dbReference type="ARBA" id="ARBA00023157"/>
    </source>
</evidence>
<evidence type="ECO:0000256" key="2">
    <source>
        <dbReference type="ARBA" id="ARBA00006191"/>
    </source>
</evidence>
<keyword evidence="7" id="KW-0547">Nucleotide-binding</keyword>
<comment type="function">
    <text evidence="1">Catalyzes the 2-thiolation of uridine at the wobble position (U34) of mitochondrial tRNA(Lys), tRNA(Glu) and tRNA(Gln). Required for the formation of 5-taurinomethyl-2-thiouridine (tm5s2U) of mitochondrial tRNA(Lys), tRNA(Glu), and tRNA(Gln) at the wobble position. ATP is required to activate the C2 atom of the wobble base.</text>
</comment>
<dbReference type="Pfam" id="PF20258">
    <property type="entry name" value="tRNA_Me_trans_C"/>
    <property type="match status" value="1"/>
</dbReference>
<feature type="region of interest" description="Disordered" evidence="13">
    <location>
        <begin position="544"/>
        <end position="609"/>
    </location>
</feature>
<dbReference type="InterPro" id="IPR023382">
    <property type="entry name" value="MnmA-like_central_sf"/>
</dbReference>
<evidence type="ECO:0000256" key="4">
    <source>
        <dbReference type="ARBA" id="ARBA00022555"/>
    </source>
</evidence>
<proteinExistence type="inferred from homology"/>
<dbReference type="Gene3D" id="2.40.30.10">
    <property type="entry name" value="Translation factors"/>
    <property type="match status" value="1"/>
</dbReference>
<dbReference type="InterPro" id="IPR046884">
    <property type="entry name" value="MnmA-like_central"/>
</dbReference>
<dbReference type="Pfam" id="PF03054">
    <property type="entry name" value="tRNA_Me_trans"/>
    <property type="match status" value="1"/>
</dbReference>
<evidence type="ECO:0000256" key="13">
    <source>
        <dbReference type="SAM" id="MobiDB-lite"/>
    </source>
</evidence>
<evidence type="ECO:0000256" key="3">
    <source>
        <dbReference type="ARBA" id="ARBA00011953"/>
    </source>
</evidence>
<dbReference type="GO" id="GO:0016783">
    <property type="term" value="F:sulfurtransferase activity"/>
    <property type="evidence" value="ECO:0007669"/>
    <property type="project" value="InterPro"/>
</dbReference>
<protein>
    <recommendedName>
        <fullName evidence="3">tRNA-5-taurinomethyluridine 2-sulfurtransferase</fullName>
        <ecNumber evidence="3">2.8.1.14</ecNumber>
    </recommendedName>
</protein>
<evidence type="ECO:0000256" key="12">
    <source>
        <dbReference type="SAM" id="Coils"/>
    </source>
</evidence>
<dbReference type="OrthoDB" id="3685at2759"/>
<dbReference type="GO" id="GO:0000049">
    <property type="term" value="F:tRNA binding"/>
    <property type="evidence" value="ECO:0007669"/>
    <property type="project" value="UniProtKB-KW"/>
</dbReference>
<evidence type="ECO:0000256" key="8">
    <source>
        <dbReference type="ARBA" id="ARBA00022840"/>
    </source>
</evidence>
<evidence type="ECO:0000313" key="16">
    <source>
        <dbReference type="EMBL" id="ORY26792.1"/>
    </source>
</evidence>
<keyword evidence="4" id="KW-0820">tRNA-binding</keyword>
<dbReference type="NCBIfam" id="NF001138">
    <property type="entry name" value="PRK00143.1"/>
    <property type="match status" value="1"/>
</dbReference>
<dbReference type="EC" id="2.8.1.14" evidence="3"/>
<dbReference type="Proteomes" id="UP000193986">
    <property type="component" value="Unassembled WGS sequence"/>
</dbReference>
<dbReference type="Pfam" id="PF20259">
    <property type="entry name" value="tRNA_Me_trans_M"/>
    <property type="match status" value="1"/>
</dbReference>
<keyword evidence="10" id="KW-1015">Disulfide bond</keyword>
<dbReference type="CDD" id="cd01998">
    <property type="entry name" value="MnmA_TRMU-like"/>
    <property type="match status" value="1"/>
</dbReference>
<dbReference type="PANTHER" id="PTHR11933">
    <property type="entry name" value="TRNA 5-METHYLAMINOMETHYL-2-THIOURIDYLATE -METHYLTRANSFERASE"/>
    <property type="match status" value="1"/>
</dbReference>
<dbReference type="PANTHER" id="PTHR11933:SF5">
    <property type="entry name" value="MITOCHONDRIAL TRNA-SPECIFIC 2-THIOURIDYLASE 1"/>
    <property type="match status" value="1"/>
</dbReference>
<reference evidence="16 17" key="1">
    <citation type="submission" date="2016-07" db="EMBL/GenBank/DDBJ databases">
        <title>Pervasive Adenine N6-methylation of Active Genes in Fungi.</title>
        <authorList>
            <consortium name="DOE Joint Genome Institute"/>
            <person name="Mondo S.J."/>
            <person name="Dannebaum R.O."/>
            <person name="Kuo R.C."/>
            <person name="Labutti K."/>
            <person name="Haridas S."/>
            <person name="Kuo A."/>
            <person name="Salamov A."/>
            <person name="Ahrendt S.R."/>
            <person name="Lipzen A."/>
            <person name="Sullivan W."/>
            <person name="Andreopoulos W.B."/>
            <person name="Clum A."/>
            <person name="Lindquist E."/>
            <person name="Daum C."/>
            <person name="Ramamoorthy G.K."/>
            <person name="Gryganskyi A."/>
            <person name="Culley D."/>
            <person name="Magnuson J.K."/>
            <person name="James T.Y."/>
            <person name="O'Malley M.A."/>
            <person name="Stajich J.E."/>
            <person name="Spatafora J.W."/>
            <person name="Visel A."/>
            <person name="Grigoriev I.V."/>
        </authorList>
    </citation>
    <scope>NUCLEOTIDE SEQUENCE [LARGE SCALE GENOMIC DNA]</scope>
    <source>
        <strain evidence="16 17">68-887.2</strain>
    </source>
</reference>
<keyword evidence="12" id="KW-0175">Coiled coil</keyword>
<keyword evidence="17" id="KW-1185">Reference proteome</keyword>
<evidence type="ECO:0000256" key="9">
    <source>
        <dbReference type="ARBA" id="ARBA00022884"/>
    </source>
</evidence>
<sequence length="609" mass="68971">MTFRTAHRLVPRLQRASRTCPVVSPPPCMAIRRAHAFTPVELKQLLPTMEDIGLQRGDQVTMAMSGGVDSSVSLRILSEMPIDLNVVYMKNWDPLLSENQPEEPETLDFNYGSIGDSPSHKKNASPCSWEKDWNDVRAVAKHVGIPDDRVKLLDFTKEYWGQVFEPSLRSWEAGLTPNPDVDCNRYIKFGALLRHIPRGKRSFLATGHYARIKRAPHAIRLCRAKDMTKDQTYYLSSITEEQLRRAIFPLGSISKVWVRRLAEYYALPTADRDESMGLCFVGERGNFGEFISQYTTPPETQGYLVNEEGEQLAQHKGLWTYTIGQGAKIANQLQPFYVAKKGIGESGQDILVVPGSDHPKLMCTRLHTRNFHWIHNKVPNAIVPGGEKKAYLQVRHRQDPISVIVSHDWNGRGLQVEFPEPVYGVAPGQVATLWYNLWCLGSGVIDKTITADELPAKSFAKRRHDENELRKARRAEKILEEERKKQKQIAANKRASEVWKDLEAGKIQVRDEVAKLPPPSNWTEEWDAPPGSVKASLRAKFRAEREAMEESKTTAGFGLRDGSKKDLSWKKREPVKQQGYQNRSWGAMPRQGPVSKGVGFGLKARVDRD</sequence>
<evidence type="ECO:0000259" key="15">
    <source>
        <dbReference type="Pfam" id="PF20259"/>
    </source>
</evidence>
<dbReference type="GO" id="GO:0002143">
    <property type="term" value="P:tRNA wobble position uridine thiolation"/>
    <property type="evidence" value="ECO:0007669"/>
    <property type="project" value="TreeGrafter"/>
</dbReference>
<keyword evidence="9" id="KW-0694">RNA-binding</keyword>
<feature type="compositionally biased region" description="Basic and acidic residues" evidence="13">
    <location>
        <begin position="561"/>
        <end position="575"/>
    </location>
</feature>
<keyword evidence="5 16" id="KW-0808">Transferase</keyword>
<dbReference type="InterPro" id="IPR014729">
    <property type="entry name" value="Rossmann-like_a/b/a_fold"/>
</dbReference>
<evidence type="ECO:0000256" key="11">
    <source>
        <dbReference type="ARBA" id="ARBA00049564"/>
    </source>
</evidence>
<evidence type="ECO:0000256" key="6">
    <source>
        <dbReference type="ARBA" id="ARBA00022694"/>
    </source>
</evidence>
<organism evidence="16 17">
    <name type="scientific">Naematelia encephala</name>
    <dbReference type="NCBI Taxonomy" id="71784"/>
    <lineage>
        <taxon>Eukaryota</taxon>
        <taxon>Fungi</taxon>
        <taxon>Dikarya</taxon>
        <taxon>Basidiomycota</taxon>
        <taxon>Agaricomycotina</taxon>
        <taxon>Tremellomycetes</taxon>
        <taxon>Tremellales</taxon>
        <taxon>Naemateliaceae</taxon>
        <taxon>Naematelia</taxon>
    </lineage>
</organism>
<dbReference type="InParanoid" id="A0A1Y2AW78"/>
<evidence type="ECO:0000313" key="17">
    <source>
        <dbReference type="Proteomes" id="UP000193986"/>
    </source>
</evidence>
<evidence type="ECO:0000256" key="7">
    <source>
        <dbReference type="ARBA" id="ARBA00022741"/>
    </source>
</evidence>
<comment type="caution">
    <text evidence="16">The sequence shown here is derived from an EMBL/GenBank/DDBJ whole genome shotgun (WGS) entry which is preliminary data.</text>
</comment>
<name>A0A1Y2AW78_9TREE</name>
<dbReference type="InterPro" id="IPR004506">
    <property type="entry name" value="MnmA-like"/>
</dbReference>
<accession>A0A1Y2AW78</accession>
<keyword evidence="8" id="KW-0067">ATP-binding</keyword>
<dbReference type="STRING" id="71784.A0A1Y2AW78"/>
<evidence type="ECO:0000256" key="5">
    <source>
        <dbReference type="ARBA" id="ARBA00022679"/>
    </source>
</evidence>
<dbReference type="NCBIfam" id="TIGR00420">
    <property type="entry name" value="trmU"/>
    <property type="match status" value="1"/>
</dbReference>
<comment type="catalytic activity">
    <reaction evidence="11">
        <text>5-taurinomethyluridine(34) in tRNA + S-sulfanyl-L-cysteinyl-[protein] + AH2 + ATP = 5-taurinomethyl-2-thiouridine(34) in tRNA + L-cysteinyl-[protein] + A + AMP + diphosphate + H(+)</text>
        <dbReference type="Rhea" id="RHEA:47040"/>
        <dbReference type="Rhea" id="RHEA-COMP:10131"/>
        <dbReference type="Rhea" id="RHEA-COMP:11726"/>
        <dbReference type="Rhea" id="RHEA-COMP:11732"/>
        <dbReference type="Rhea" id="RHEA-COMP:11733"/>
        <dbReference type="ChEBI" id="CHEBI:13193"/>
        <dbReference type="ChEBI" id="CHEBI:15378"/>
        <dbReference type="ChEBI" id="CHEBI:17499"/>
        <dbReference type="ChEBI" id="CHEBI:29950"/>
        <dbReference type="ChEBI" id="CHEBI:30616"/>
        <dbReference type="ChEBI" id="CHEBI:33019"/>
        <dbReference type="ChEBI" id="CHEBI:61963"/>
        <dbReference type="ChEBI" id="CHEBI:87171"/>
        <dbReference type="ChEBI" id="CHEBI:87172"/>
        <dbReference type="ChEBI" id="CHEBI:456215"/>
        <dbReference type="EC" id="2.8.1.14"/>
    </reaction>
</comment>
<feature type="domain" description="tRNA-specific 2-thiouridylase MnmA-like central" evidence="15">
    <location>
        <begin position="289"/>
        <end position="342"/>
    </location>
</feature>
<dbReference type="Gene3D" id="3.40.50.620">
    <property type="entry name" value="HUPs"/>
    <property type="match status" value="1"/>
</dbReference>
<feature type="coiled-coil region" evidence="12">
    <location>
        <begin position="462"/>
        <end position="492"/>
    </location>
</feature>
<gene>
    <name evidence="16" type="ORF">BCR39DRAFT_540252</name>
</gene>
<evidence type="ECO:0000256" key="1">
    <source>
        <dbReference type="ARBA" id="ARBA00003986"/>
    </source>
</evidence>
<feature type="domain" description="tRNA-specific 2-thiouridylase MnmA-like C-terminal" evidence="14">
    <location>
        <begin position="365"/>
        <end position="445"/>
    </location>
</feature>
<evidence type="ECO:0000259" key="14">
    <source>
        <dbReference type="Pfam" id="PF20258"/>
    </source>
</evidence>
<dbReference type="FunCoup" id="A0A1Y2AW78">
    <property type="interactions" value="317"/>
</dbReference>
<comment type="similarity">
    <text evidence="2">Belongs to the MnmA/TRMU family.</text>
</comment>
<dbReference type="Gene3D" id="2.30.30.280">
    <property type="entry name" value="Adenine nucleotide alpha hydrolases-like domains"/>
    <property type="match status" value="1"/>
</dbReference>
<dbReference type="EMBL" id="MCFC01000044">
    <property type="protein sequence ID" value="ORY26792.1"/>
    <property type="molecule type" value="Genomic_DNA"/>
</dbReference>
<dbReference type="AlphaFoldDB" id="A0A1Y2AW78"/>